<dbReference type="AlphaFoldDB" id="A0A8H7CTA1"/>
<accession>A0A8H7CTA1</accession>
<reference evidence="1" key="1">
    <citation type="submission" date="2020-05" db="EMBL/GenBank/DDBJ databases">
        <title>Mycena genomes resolve the evolution of fungal bioluminescence.</title>
        <authorList>
            <person name="Tsai I.J."/>
        </authorList>
    </citation>
    <scope>NUCLEOTIDE SEQUENCE</scope>
    <source>
        <strain evidence="1">CCC161011</strain>
    </source>
</reference>
<evidence type="ECO:0000313" key="2">
    <source>
        <dbReference type="Proteomes" id="UP000620124"/>
    </source>
</evidence>
<comment type="caution">
    <text evidence="1">The sequence shown here is derived from an EMBL/GenBank/DDBJ whole genome shotgun (WGS) entry which is preliminary data.</text>
</comment>
<gene>
    <name evidence="1" type="ORF">MVEN_01481200</name>
</gene>
<protein>
    <submittedName>
        <fullName evidence="1">F-box domain-containing protein</fullName>
    </submittedName>
</protein>
<keyword evidence="2" id="KW-1185">Reference proteome</keyword>
<dbReference type="OrthoDB" id="3365698at2759"/>
<organism evidence="1 2">
    <name type="scientific">Mycena venus</name>
    <dbReference type="NCBI Taxonomy" id="2733690"/>
    <lineage>
        <taxon>Eukaryota</taxon>
        <taxon>Fungi</taxon>
        <taxon>Dikarya</taxon>
        <taxon>Basidiomycota</taxon>
        <taxon>Agaricomycotina</taxon>
        <taxon>Agaricomycetes</taxon>
        <taxon>Agaricomycetidae</taxon>
        <taxon>Agaricales</taxon>
        <taxon>Marasmiineae</taxon>
        <taxon>Mycenaceae</taxon>
        <taxon>Mycena</taxon>
    </lineage>
</organism>
<proteinExistence type="predicted"/>
<sequence length="514" mass="58101">MSGSVACANCGNLSVRVLELLQHLLEALVPSQNESTAPNHLLKTNEPPVEAEMNLIHEIIASEENRIRVLDENIAHVESVLAVLSQQRDESKEKIRRHAIMISSLRHFPPEILGRIFLLTLPPTDEIKKLAASENGFGIGASPWVLTRVCSRWRKISLSFPFLWSNVILPPLDVSKRRPYPLDMLNTQLMRSGNVPLSIVVQNPEDLPQDVLTALLSSSSRWESLTFPRCGSFRISFTGRVPLLRKICVPPAFEASDRNSHILDAPALHDIFLGAYPAPLIFPWAQITRYQASGTWNEHVEVLPLMVNLVECHLWMKSRPLGGPPATNRTVNLPTLRKLCVRGGAMIGLANHENLVVPALQDLFVNSRLHHIFPWLQRSQCQLRRLAVMIDEYSPFPALIDEFLQQSPSITDITITTFSRHPREFLRMLPNLRRIAIYAKSFALDEIRDLIQSRRTAVSDTFGSLSFGVFASSVLDSNMKSAMKKFNEEGLDVRIEAMELKEWYSIHGWEQPML</sequence>
<dbReference type="EMBL" id="JACAZI010000012">
    <property type="protein sequence ID" value="KAF7347261.1"/>
    <property type="molecule type" value="Genomic_DNA"/>
</dbReference>
<evidence type="ECO:0000313" key="1">
    <source>
        <dbReference type="EMBL" id="KAF7347261.1"/>
    </source>
</evidence>
<name>A0A8H7CTA1_9AGAR</name>
<dbReference type="Proteomes" id="UP000620124">
    <property type="component" value="Unassembled WGS sequence"/>
</dbReference>